<protein>
    <recommendedName>
        <fullName evidence="3">DUF3791 domain-containing protein</fullName>
    </recommendedName>
</protein>
<proteinExistence type="predicted"/>
<dbReference type="RefSeq" id="WP_161836889.1">
    <property type="nucleotide sequence ID" value="NZ_CP048000.1"/>
</dbReference>
<evidence type="ECO:0008006" key="3">
    <source>
        <dbReference type="Google" id="ProtNLM"/>
    </source>
</evidence>
<sequence>MINRYIYKGQDITLDIIMKIEHVVRLIADQTQKPFDDCLYEFYQSKVYEALQKTGSLMWCESAEFIVDEFFREKRNENYNDNSK</sequence>
<keyword evidence="2" id="KW-1185">Reference proteome</keyword>
<dbReference type="Proteomes" id="UP000464314">
    <property type="component" value="Chromosome"/>
</dbReference>
<dbReference type="EMBL" id="CP048000">
    <property type="protein sequence ID" value="QHQ60053.1"/>
    <property type="molecule type" value="Genomic_DNA"/>
</dbReference>
<reference evidence="1 2" key="1">
    <citation type="submission" date="2020-01" db="EMBL/GenBank/DDBJ databases">
        <title>Genome analysis of Anaerocolumna sp. CBA3638.</title>
        <authorList>
            <person name="Kim J."/>
            <person name="Roh S.W."/>
        </authorList>
    </citation>
    <scope>NUCLEOTIDE SEQUENCE [LARGE SCALE GENOMIC DNA]</scope>
    <source>
        <strain evidence="1 2">CBA3638</strain>
    </source>
</reference>
<organism evidence="1 2">
    <name type="scientific">Anaerocolumna sedimenticola</name>
    <dbReference type="NCBI Taxonomy" id="2696063"/>
    <lineage>
        <taxon>Bacteria</taxon>
        <taxon>Bacillati</taxon>
        <taxon>Bacillota</taxon>
        <taxon>Clostridia</taxon>
        <taxon>Lachnospirales</taxon>
        <taxon>Lachnospiraceae</taxon>
        <taxon>Anaerocolumna</taxon>
    </lineage>
</organism>
<gene>
    <name evidence="1" type="ORF">Ana3638_04040</name>
</gene>
<evidence type="ECO:0000313" key="2">
    <source>
        <dbReference type="Proteomes" id="UP000464314"/>
    </source>
</evidence>
<dbReference type="AlphaFoldDB" id="A0A6P1THZ2"/>
<accession>A0A6P1THZ2</accession>
<evidence type="ECO:0000313" key="1">
    <source>
        <dbReference type="EMBL" id="QHQ60053.1"/>
    </source>
</evidence>
<name>A0A6P1THZ2_9FIRM</name>
<dbReference type="KEGG" id="anr:Ana3638_04040"/>